<evidence type="ECO:0000256" key="6">
    <source>
        <dbReference type="ARBA" id="ARBA00023212"/>
    </source>
</evidence>
<name>H3AJ78_LATCH</name>
<feature type="compositionally biased region" description="Polar residues" evidence="9">
    <location>
        <begin position="761"/>
        <end position="789"/>
    </location>
</feature>
<feature type="compositionally biased region" description="Basic and acidic residues" evidence="9">
    <location>
        <begin position="547"/>
        <end position="566"/>
    </location>
</feature>
<comment type="similarity">
    <text evidence="2">Belongs to the shroom family.</text>
</comment>
<evidence type="ECO:0000259" key="10">
    <source>
        <dbReference type="PROSITE" id="PS51306"/>
    </source>
</evidence>
<keyword evidence="4" id="KW-0493">Microtubule</keyword>
<dbReference type="GO" id="GO:0043296">
    <property type="term" value="C:apical junction complex"/>
    <property type="evidence" value="ECO:0007669"/>
    <property type="project" value="TreeGrafter"/>
</dbReference>
<proteinExistence type="inferred from homology"/>
<feature type="compositionally biased region" description="Polar residues" evidence="9">
    <location>
        <begin position="281"/>
        <end position="297"/>
    </location>
</feature>
<dbReference type="GO" id="GO:0030864">
    <property type="term" value="C:cortical actin cytoskeleton"/>
    <property type="evidence" value="ECO:0007669"/>
    <property type="project" value="TreeGrafter"/>
</dbReference>
<keyword evidence="3" id="KW-0963">Cytoplasm</keyword>
<dbReference type="InterPro" id="IPR014799">
    <property type="entry name" value="ASD2_dom"/>
</dbReference>
<dbReference type="HOGENOM" id="CLU_002434_1_0_1"/>
<evidence type="ECO:0000256" key="2">
    <source>
        <dbReference type="ARBA" id="ARBA00006469"/>
    </source>
</evidence>
<feature type="compositionally biased region" description="Basic and acidic residues" evidence="9">
    <location>
        <begin position="707"/>
        <end position="720"/>
    </location>
</feature>
<feature type="compositionally biased region" description="Low complexity" evidence="9">
    <location>
        <begin position="934"/>
        <end position="948"/>
    </location>
</feature>
<feature type="compositionally biased region" description="Polar residues" evidence="9">
    <location>
        <begin position="691"/>
        <end position="706"/>
    </location>
</feature>
<feature type="compositionally biased region" description="Polar residues" evidence="9">
    <location>
        <begin position="33"/>
        <end position="45"/>
    </location>
</feature>
<feature type="region of interest" description="Disordered" evidence="9">
    <location>
        <begin position="455"/>
        <end position="474"/>
    </location>
</feature>
<feature type="coiled-coil region" evidence="8">
    <location>
        <begin position="1573"/>
        <end position="1600"/>
    </location>
</feature>
<sequence length="1790" mass="200973">KYRRSEPTVRPHSWHSAKLVENQVDPSMMQISQGTISNPWHQTYHSSSSTSDLSGYDHGYLRRSPDQYSSRGSMESLDHGQSVYHSCHLSPAKSTNSIDQLSHLHSKRDSAYSSFSTSSSIPEYPPPTFCKERSYSMENMTSRGSLHEGMRQADIRYVRTVYDVQRGTSEEREVSPGTLGRMQGDYKNYNRFYASNRHSTGPVLSNQSKSSSESENTLHKAAPLPPTRSDSYAVIRSHERPSSWSSLEQIRSGRPQPKHLQQMRPSFTEGQLHTVLEKSPETSPTIKPKQNFSQTPQPGRPMLPTGVYPVPQPEPHYAQAPSNCTSNNGTLYPALAKESGYSPHSSFRTATCSPRKAEDNAYQSNSNKPVFYLPTSEMKAEAVEESIAQYKPHCLSSSESHSARENTNNGQCFYPATQLSQAQQGDISGKKMSQDYRSKIQDDSNCNQLRDENESSLHIQRKNTKNKQSAPLWQNNQKNIIVPQRQNSFEKKDSCHQWESYNDNRLPQKLEEDRKDQVFEQISNSYRHNSSRQYVEPIDDVLPECGQQKHEDQHSHGHQRSLDLGRTRHSTSSTHSNHSFQSGKPDITKPRRSVLETVNKIEQREQETQRSHSMSGYNFGSSYNRLSQSSSTRSSFNSIEDIRSRFSAPEVPVARQPLCSANTEKTSILQHLARESRNAASRAEEAKELQSRTAQLQRSKSTFQLTNKEEDKEIQWKDDVPEVSGSPQDTPFNRAYRNSIKDAQSKVLRATSFQRKDLDISSPNLGKQSSPDRPVSANTGPRTARSSPHTPRERHSVTPIELTNQAPDCSSKETQSTQPQVTRIGGRKRLTAEQKKRSYSEPEKMNEVGVSDTSPFAFQKKGFHFIFPENSVADRRRIFEKDGKACSTANLSKPELKQLQQSALVEYMERKTGKRSSAREDGILKERPQSSYIQSSRLDSQNLSSASSMSSLQDQSLFRCHPNERFSEKGRVSATLPAGLTGVFDFSGNGYPTGQPANNSPSITNNQSRLMQEEHAFERHGPARNSGKSASAEDLLDRSDKTVPLHVRSRSSPTADKYQLNVHKGRERSSSLCQPPSSSQGCMMLCSEMCRREVFLASHFPVTNWCASVCEIFKKKLKDSPVGCTCNVSPARCKTPCPNCYFAELGKKITRVCSNPFAPHTNPHPTPVPSFKCTCSPSKHLSRDSCLPYTTSTNPSRDAHPLSYPPSPLNDQNSSSEELSEDPHRKKVKVPQRPPPPKAKWVSSMKEDSLVKRSLFHEDSISELLLGDPRQARTSSESEAFSPPRPPSPRLSQVSLRISESRLQSSSSLSCPDDDDVFVPDPEGEVIKGNMELLPLPPPPPPPPAESSVVVDNVAEFPPPPSPLDLAQEPADGVFAMSNHDTRRRHIPTCHYLANDGICYCRHMASSLSTSHVGSHCTSSSPTTDTKQQQIANQEVSLNFDKSTPTQYEGAFVSPSATEGSDKGRLAENQRAYVKLKKSPEDMKSEVLAKEIVNKDKSLADILDPDSKMKTTMDLMEGIFPEGTSVLQETKVWRKMMQRLGGRITSEEDKKEEKEASSTLLNCPTYYNTSAPKAELLNKIKDLETKVEEEEEEQLDINVKKVELIESITQKLIILHEAKESLMADVKLNSALGEEVEALISKICKPNEFEKYKMFIGDLDKVVNLLLSLSGRLARVENVLNSLDQNSSAEERNLLNEKRKLLVSQHEDARELKENLDRRERIVLEFLGNYLTPEQLQDYQHFVKMKSALLIEQRELDDKIKLGEEQLKCLTDSLPAGFMPRTGPTPVPDD</sequence>
<keyword evidence="6" id="KW-0206">Cytoskeleton</keyword>
<evidence type="ECO:0000256" key="9">
    <source>
        <dbReference type="SAM" id="MobiDB-lite"/>
    </source>
</evidence>
<accession>H3AJ78</accession>
<dbReference type="PANTHER" id="PTHR15012">
    <property type="entry name" value="APICAL PROTEIN/SHROOM-RELATED"/>
    <property type="match status" value="1"/>
</dbReference>
<dbReference type="PANTHER" id="PTHR15012:SF33">
    <property type="entry name" value="PROTEIN SHROOM3"/>
    <property type="match status" value="1"/>
</dbReference>
<feature type="compositionally biased region" description="Polar residues" evidence="9">
    <location>
        <begin position="611"/>
        <end position="620"/>
    </location>
</feature>
<feature type="region of interest" description="Disordered" evidence="9">
    <location>
        <begin position="196"/>
        <end position="262"/>
    </location>
</feature>
<keyword evidence="5 7" id="KW-0009">Actin-binding</keyword>
<dbReference type="Proteomes" id="UP000008672">
    <property type="component" value="Unassembled WGS sequence"/>
</dbReference>
<feature type="compositionally biased region" description="Low complexity" evidence="9">
    <location>
        <begin position="570"/>
        <end position="579"/>
    </location>
</feature>
<dbReference type="STRING" id="7897.ENSLACP00000009699"/>
<feature type="region of interest" description="Disordered" evidence="9">
    <location>
        <begin position="1262"/>
        <end position="1292"/>
    </location>
</feature>
<feature type="region of interest" description="Disordered" evidence="9">
    <location>
        <begin position="278"/>
        <end position="306"/>
    </location>
</feature>
<feature type="region of interest" description="Disordered" evidence="9">
    <location>
        <begin position="1"/>
        <end position="21"/>
    </location>
</feature>
<feature type="domain" description="ASD1" evidence="10">
    <location>
        <begin position="740"/>
        <end position="849"/>
    </location>
</feature>
<feature type="compositionally biased region" description="Basic and acidic residues" evidence="9">
    <location>
        <begin position="599"/>
        <end position="610"/>
    </location>
</feature>
<dbReference type="EMBL" id="AFYH01137088">
    <property type="status" value="NOT_ANNOTATED_CDS"/>
    <property type="molecule type" value="Genomic_DNA"/>
</dbReference>
<reference evidence="13" key="1">
    <citation type="submission" date="2011-08" db="EMBL/GenBank/DDBJ databases">
        <title>The draft genome of Latimeria chalumnae.</title>
        <authorList>
            <person name="Di Palma F."/>
            <person name="Alfoldi J."/>
            <person name="Johnson J."/>
            <person name="Berlin A."/>
            <person name="Gnerre S."/>
            <person name="Jaffe D."/>
            <person name="MacCallum I."/>
            <person name="Young S."/>
            <person name="Walker B.J."/>
            <person name="Lander E."/>
            <person name="Lindblad-Toh K."/>
        </authorList>
    </citation>
    <scope>NUCLEOTIDE SEQUENCE [LARGE SCALE GENOMIC DNA]</scope>
    <source>
        <strain evidence="13">Wild caught</strain>
    </source>
</reference>
<evidence type="ECO:0000259" key="11">
    <source>
        <dbReference type="PROSITE" id="PS51307"/>
    </source>
</evidence>
<feature type="region of interest" description="Disordered" evidence="9">
    <location>
        <begin position="423"/>
        <end position="448"/>
    </location>
</feature>
<comment type="subcellular location">
    <subcellularLocation>
        <location evidence="1">Cytoplasm</location>
        <location evidence="1">Cytoskeleton</location>
    </subcellularLocation>
</comment>
<organism evidence="12 13">
    <name type="scientific">Latimeria chalumnae</name>
    <name type="common">Coelacanth</name>
    <dbReference type="NCBI Taxonomy" id="7897"/>
    <lineage>
        <taxon>Eukaryota</taxon>
        <taxon>Metazoa</taxon>
        <taxon>Chordata</taxon>
        <taxon>Craniata</taxon>
        <taxon>Vertebrata</taxon>
        <taxon>Euteleostomi</taxon>
        <taxon>Coelacanthiformes</taxon>
        <taxon>Coelacanthidae</taxon>
        <taxon>Latimeria</taxon>
    </lineage>
</organism>
<feature type="region of interest" description="Disordered" evidence="9">
    <location>
        <begin position="547"/>
        <end position="636"/>
    </location>
</feature>
<dbReference type="Bgee" id="ENSLACG00000008554">
    <property type="expression patterns" value="Expressed in pelvic fin"/>
</dbReference>
<feature type="domain" description="ASD2" evidence="11">
    <location>
        <begin position="1486"/>
        <end position="1775"/>
    </location>
</feature>
<feature type="region of interest" description="Disordered" evidence="9">
    <location>
        <begin position="1411"/>
        <end position="1430"/>
    </location>
</feature>
<feature type="compositionally biased region" description="Basic and acidic residues" evidence="9">
    <location>
        <begin position="909"/>
        <end position="928"/>
    </location>
</feature>
<dbReference type="PROSITE" id="PS51306">
    <property type="entry name" value="ASD1"/>
    <property type="match status" value="1"/>
</dbReference>
<evidence type="ECO:0000256" key="3">
    <source>
        <dbReference type="ARBA" id="ARBA00022490"/>
    </source>
</evidence>
<dbReference type="Pfam" id="PF08687">
    <property type="entry name" value="ASD2"/>
    <property type="match status" value="1"/>
</dbReference>
<feature type="region of interest" description="Disordered" evidence="9">
    <location>
        <begin position="674"/>
        <end position="737"/>
    </location>
</feature>
<dbReference type="GO" id="GO:0016324">
    <property type="term" value="C:apical plasma membrane"/>
    <property type="evidence" value="ECO:0007669"/>
    <property type="project" value="TreeGrafter"/>
</dbReference>
<dbReference type="EMBL" id="AFYH01137089">
    <property type="status" value="NOT_ANNOTATED_CDS"/>
    <property type="molecule type" value="Genomic_DNA"/>
</dbReference>
<dbReference type="Gene3D" id="6.10.250.3120">
    <property type="match status" value="1"/>
</dbReference>
<dbReference type="Pfam" id="PF08688">
    <property type="entry name" value="ASD1"/>
    <property type="match status" value="1"/>
</dbReference>
<feature type="region of interest" description="Disordered" evidence="9">
    <location>
        <begin position="1182"/>
        <end position="1245"/>
    </location>
</feature>
<feature type="region of interest" description="Disordered" evidence="9">
    <location>
        <begin position="1438"/>
        <end position="1465"/>
    </location>
</feature>
<dbReference type="GO" id="GO:0005912">
    <property type="term" value="C:adherens junction"/>
    <property type="evidence" value="ECO:0007669"/>
    <property type="project" value="TreeGrafter"/>
</dbReference>
<evidence type="ECO:0000256" key="8">
    <source>
        <dbReference type="SAM" id="Coils"/>
    </source>
</evidence>
<protein>
    <submittedName>
        <fullName evidence="12">Shroom family member 3</fullName>
    </submittedName>
</protein>
<evidence type="ECO:0000313" key="13">
    <source>
        <dbReference type="Proteomes" id="UP000008672"/>
    </source>
</evidence>
<dbReference type="InParanoid" id="H3AJ78"/>
<dbReference type="InterPro" id="IPR027685">
    <property type="entry name" value="Shroom_fam"/>
</dbReference>
<dbReference type="GO" id="GO:0005874">
    <property type="term" value="C:microtubule"/>
    <property type="evidence" value="ECO:0007669"/>
    <property type="project" value="UniProtKB-KW"/>
</dbReference>
<feature type="compositionally biased region" description="Basic and acidic residues" evidence="9">
    <location>
        <begin position="830"/>
        <end position="846"/>
    </location>
</feature>
<dbReference type="GO" id="GO:0007015">
    <property type="term" value="P:actin filament organization"/>
    <property type="evidence" value="ECO:0007669"/>
    <property type="project" value="TreeGrafter"/>
</dbReference>
<dbReference type="PROSITE" id="PS51307">
    <property type="entry name" value="ASD2"/>
    <property type="match status" value="1"/>
</dbReference>
<dbReference type="EMBL" id="AFYH01137087">
    <property type="status" value="NOT_ANNOTATED_CDS"/>
    <property type="molecule type" value="Genomic_DNA"/>
</dbReference>
<keyword evidence="8" id="KW-0175">Coiled coil</keyword>
<feature type="region of interest" description="Disordered" evidence="9">
    <location>
        <begin position="488"/>
        <end position="511"/>
    </location>
</feature>
<reference evidence="12" key="3">
    <citation type="submission" date="2025-09" db="UniProtKB">
        <authorList>
            <consortium name="Ensembl"/>
        </authorList>
    </citation>
    <scope>IDENTIFICATION</scope>
</reference>
<feature type="compositionally biased region" description="Low complexity" evidence="9">
    <location>
        <begin position="621"/>
        <end position="636"/>
    </location>
</feature>
<evidence type="ECO:0000313" key="12">
    <source>
        <dbReference type="Ensembl" id="ENSLACP00000009699.1"/>
    </source>
</evidence>
<dbReference type="eggNOG" id="ENOG502QUU2">
    <property type="taxonomic scope" value="Eukaryota"/>
</dbReference>
<feature type="region of interest" description="Disordered" evidence="9">
    <location>
        <begin position="754"/>
        <end position="849"/>
    </location>
</feature>
<evidence type="ECO:0000256" key="1">
    <source>
        <dbReference type="ARBA" id="ARBA00004245"/>
    </source>
</evidence>
<feature type="compositionally biased region" description="Basic and acidic residues" evidence="9">
    <location>
        <begin position="428"/>
        <end position="442"/>
    </location>
</feature>
<feature type="compositionally biased region" description="Basic and acidic residues" evidence="9">
    <location>
        <begin position="674"/>
        <end position="690"/>
    </location>
</feature>
<dbReference type="GO" id="GO:0051015">
    <property type="term" value="F:actin filament binding"/>
    <property type="evidence" value="ECO:0007669"/>
    <property type="project" value="InterPro"/>
</dbReference>
<feature type="compositionally biased region" description="Polar residues" evidence="9">
    <location>
        <begin position="1438"/>
        <end position="1447"/>
    </location>
</feature>
<reference evidence="12" key="2">
    <citation type="submission" date="2025-08" db="UniProtKB">
        <authorList>
            <consortium name="Ensembl"/>
        </authorList>
    </citation>
    <scope>IDENTIFICATION</scope>
</reference>
<feature type="region of interest" description="Disordered" evidence="9">
    <location>
        <begin position="909"/>
        <end position="948"/>
    </location>
</feature>
<gene>
    <name evidence="12" type="primary">SHROOM3</name>
</gene>
<keyword evidence="13" id="KW-1185">Reference proteome</keyword>
<evidence type="ECO:0000256" key="7">
    <source>
        <dbReference type="PROSITE-ProRule" id="PRU00637"/>
    </source>
</evidence>
<feature type="region of interest" description="Disordered" evidence="9">
    <location>
        <begin position="33"/>
        <end position="79"/>
    </location>
</feature>
<dbReference type="FunCoup" id="H3AJ78">
    <property type="interactions" value="297"/>
</dbReference>
<evidence type="ECO:0000256" key="4">
    <source>
        <dbReference type="ARBA" id="ARBA00022701"/>
    </source>
</evidence>
<feature type="compositionally biased region" description="Low complexity" evidence="9">
    <location>
        <begin position="205"/>
        <end position="215"/>
    </location>
</feature>
<dbReference type="OMA" id="PFCKERS"/>
<evidence type="ECO:0000256" key="5">
    <source>
        <dbReference type="ARBA" id="ARBA00023203"/>
    </source>
</evidence>
<dbReference type="Ensembl" id="ENSLACT00000009774.1">
    <property type="protein sequence ID" value="ENSLACP00000009699.1"/>
    <property type="gene ID" value="ENSLACG00000008554.1"/>
</dbReference>
<feature type="coiled-coil region" evidence="8">
    <location>
        <begin position="1673"/>
        <end position="1719"/>
    </location>
</feature>
<feature type="region of interest" description="Disordered" evidence="9">
    <location>
        <begin position="1018"/>
        <end position="1058"/>
    </location>
</feature>
<feature type="compositionally biased region" description="Polar residues" evidence="9">
    <location>
        <begin position="801"/>
        <end position="821"/>
    </location>
</feature>
<dbReference type="GeneTree" id="ENSGT00940000157778"/>
<dbReference type="InterPro" id="IPR014800">
    <property type="entry name" value="ASD1_dom"/>
</dbReference>